<organism evidence="11">
    <name type="scientific">Cryptopleura ramosa</name>
    <dbReference type="NCBI Taxonomy" id="131094"/>
    <lineage>
        <taxon>Eukaryota</taxon>
        <taxon>Rhodophyta</taxon>
        <taxon>Florideophyceae</taxon>
        <taxon>Rhodymeniophycidae</taxon>
        <taxon>Ceramiales</taxon>
        <taxon>Delesseriaceae</taxon>
        <taxon>Cryptopleura</taxon>
    </lineage>
</organism>
<name>A0A4D6WQ89_9FLOR</name>
<dbReference type="GO" id="GO:0003677">
    <property type="term" value="F:DNA binding"/>
    <property type="evidence" value="ECO:0007669"/>
    <property type="project" value="UniProtKB-KW"/>
</dbReference>
<dbReference type="SMART" id="SM00382">
    <property type="entry name" value="AAA"/>
    <property type="match status" value="1"/>
</dbReference>
<dbReference type="Gene3D" id="3.40.50.300">
    <property type="entry name" value="P-loop containing nucleotide triphosphate hydrolases"/>
    <property type="match status" value="2"/>
</dbReference>
<dbReference type="InterPro" id="IPR036844">
    <property type="entry name" value="Hint_dom_sf"/>
</dbReference>
<keyword evidence="2" id="KW-0235">DNA replication</keyword>
<dbReference type="SUPFAM" id="SSF51294">
    <property type="entry name" value="Hedgehog/intein (Hint) domain"/>
    <property type="match status" value="1"/>
</dbReference>
<proteinExistence type="predicted"/>
<dbReference type="EMBL" id="MK814638">
    <property type="protein sequence ID" value="QCI05663.1"/>
    <property type="molecule type" value="Genomic_DNA"/>
</dbReference>
<dbReference type="GO" id="GO:0003678">
    <property type="term" value="F:DNA helicase activity"/>
    <property type="evidence" value="ECO:0007669"/>
    <property type="project" value="InterPro"/>
</dbReference>
<dbReference type="GO" id="GO:0005524">
    <property type="term" value="F:ATP binding"/>
    <property type="evidence" value="ECO:0007669"/>
    <property type="project" value="UniProtKB-KW"/>
</dbReference>
<keyword evidence="6" id="KW-0238">DNA-binding</keyword>
<keyword evidence="1" id="KW-0639">Primosome</keyword>
<feature type="domain" description="SF4 helicase" evidence="10">
    <location>
        <begin position="68"/>
        <end position="274"/>
    </location>
</feature>
<gene>
    <name evidence="11" type="primary">dnaB</name>
</gene>
<dbReference type="Pfam" id="PF03796">
    <property type="entry name" value="DnaB_C"/>
    <property type="match status" value="1"/>
</dbReference>
<evidence type="ECO:0000256" key="1">
    <source>
        <dbReference type="ARBA" id="ARBA00022515"/>
    </source>
</evidence>
<keyword evidence="4 11" id="KW-0378">Hydrolase</keyword>
<evidence type="ECO:0000259" key="10">
    <source>
        <dbReference type="PROSITE" id="PS51199"/>
    </source>
</evidence>
<comment type="function">
    <text evidence="8">The intein is an endonuclease.</text>
</comment>
<dbReference type="GO" id="GO:0005829">
    <property type="term" value="C:cytosol"/>
    <property type="evidence" value="ECO:0007669"/>
    <property type="project" value="TreeGrafter"/>
</dbReference>
<dbReference type="PANTHER" id="PTHR30153">
    <property type="entry name" value="REPLICATIVE DNA HELICASE DNAB"/>
    <property type="match status" value="1"/>
</dbReference>
<dbReference type="InterPro" id="IPR007694">
    <property type="entry name" value="DNA_helicase_DnaB-like_C"/>
</dbReference>
<keyword evidence="5" id="KW-0067">ATP-binding</keyword>
<evidence type="ECO:0000256" key="5">
    <source>
        <dbReference type="ARBA" id="ARBA00022840"/>
    </source>
</evidence>
<dbReference type="PANTHER" id="PTHR30153:SF2">
    <property type="entry name" value="REPLICATIVE DNA HELICASE"/>
    <property type="match status" value="1"/>
</dbReference>
<protein>
    <recommendedName>
        <fullName evidence="9">DNA 5'-3' helicase DnaB</fullName>
    </recommendedName>
</protein>
<feature type="domain" description="SF4 helicase" evidence="10">
    <location>
        <begin position="426"/>
        <end position="486"/>
    </location>
</feature>
<geneLocation type="plastid" evidence="11"/>
<evidence type="ECO:0000313" key="11">
    <source>
        <dbReference type="EMBL" id="QCI05663.1"/>
    </source>
</evidence>
<dbReference type="SUPFAM" id="SSF52540">
    <property type="entry name" value="P-loop containing nucleoside triphosphate hydrolases"/>
    <property type="match status" value="1"/>
</dbReference>
<evidence type="ECO:0000256" key="2">
    <source>
        <dbReference type="ARBA" id="ARBA00022705"/>
    </source>
</evidence>
<sequence length="491" mass="57537">MIQYGHNMIKLAYIQKISSDTIYNKASNYLHYTKNQINEDNNVKNIKELISELMTDVIKQKHNTNHNNRIKNNKLQSGFITIDKLTSGLSKGDLIILAGRPSMGKTSLAINIANNIIDKSHNGICIFSLEMSSKQILCKFISISCNISTQDINNYNLDNQKWHHIKNTCKKLSNLNIYINDKPNMSIDYIEHIAKLLIKERNNIQLIIVDYLQLIQATTNQNTNRTQELSYVTRRLKLLAQYLNLPIIVLSQLNRNIENRTNKQPLLSDLKESGCINYKNNINIHTDLNNSINLINITKILEKLITIKIIYNRQNIQKVRKILDREYLKNKIYIFIQYIFNCYNNKNKILSITYNHKFLYDHRWIKNNNIIDNSIIAKTNNKINKSNLLYYEYMQKILFENYSKSYDLNIQNHYNFVCNNIILHNSIEQDADIVMILFETNKENQELQKLKILDLILCKNRNGPTGSCELLFKPETTTFNNIQSTKNFNKN</sequence>
<dbReference type="InterPro" id="IPR027417">
    <property type="entry name" value="P-loop_NTPase"/>
</dbReference>
<reference evidence="11" key="1">
    <citation type="journal article" date="2019" name="Mol. Phylogenet. Evol.">
        <title>Morphological evolution and classification of the red algal order Ceramiales inferred using plastid phylogenomics.</title>
        <authorList>
            <person name="Diaz-Tapia P."/>
            <person name="Pasella M.M."/>
            <person name="Verbruggen H."/>
            <person name="Maggs C.A."/>
        </authorList>
    </citation>
    <scope>NUCLEOTIDE SEQUENCE</scope>
    <source>
        <strain evidence="11">PD2928_6</strain>
    </source>
</reference>
<evidence type="ECO:0000256" key="7">
    <source>
        <dbReference type="ARBA" id="ARBA00023235"/>
    </source>
</evidence>
<evidence type="ECO:0000256" key="6">
    <source>
        <dbReference type="ARBA" id="ARBA00023125"/>
    </source>
</evidence>
<dbReference type="InterPro" id="IPR003593">
    <property type="entry name" value="AAA+_ATPase"/>
</dbReference>
<keyword evidence="11" id="KW-0934">Plastid</keyword>
<reference evidence="11" key="2">
    <citation type="submission" date="2019-04" db="EMBL/GenBank/DDBJ databases">
        <authorList>
            <person name="Pasella M."/>
        </authorList>
    </citation>
    <scope>NUCLEOTIDE SEQUENCE</scope>
    <source>
        <strain evidence="11">PD2928_6</strain>
    </source>
</reference>
<evidence type="ECO:0000256" key="4">
    <source>
        <dbReference type="ARBA" id="ARBA00022806"/>
    </source>
</evidence>
<dbReference type="PROSITE" id="PS50818">
    <property type="entry name" value="INTEIN_C_TER"/>
    <property type="match status" value="1"/>
</dbReference>
<dbReference type="GO" id="GO:0006269">
    <property type="term" value="P:DNA replication, synthesis of primer"/>
    <property type="evidence" value="ECO:0007669"/>
    <property type="project" value="UniProtKB-KW"/>
</dbReference>
<dbReference type="AlphaFoldDB" id="A0A4D6WQ89"/>
<dbReference type="PROSITE" id="PS51199">
    <property type="entry name" value="SF4_HELICASE"/>
    <property type="match status" value="2"/>
</dbReference>
<keyword evidence="4 11" id="KW-0347">Helicase</keyword>
<accession>A0A4D6WQ89</accession>
<keyword evidence="7" id="KW-0413">Isomerase</keyword>
<evidence type="ECO:0000256" key="8">
    <source>
        <dbReference type="ARBA" id="ARBA00044940"/>
    </source>
</evidence>
<evidence type="ECO:0000256" key="3">
    <source>
        <dbReference type="ARBA" id="ARBA00022741"/>
    </source>
</evidence>
<evidence type="ECO:0000256" key="9">
    <source>
        <dbReference type="ARBA" id="ARBA00045002"/>
    </source>
</evidence>
<keyword evidence="3" id="KW-0547">Nucleotide-binding</keyword>
<dbReference type="InterPro" id="IPR030934">
    <property type="entry name" value="Intein_C"/>
</dbReference>